<feature type="transmembrane region" description="Helical" evidence="1">
    <location>
        <begin position="67"/>
        <end position="84"/>
    </location>
</feature>
<protein>
    <recommendedName>
        <fullName evidence="4">DoxX-like family protein</fullName>
    </recommendedName>
</protein>
<feature type="transmembrane region" description="Helical" evidence="1">
    <location>
        <begin position="90"/>
        <end position="108"/>
    </location>
</feature>
<proteinExistence type="predicted"/>
<keyword evidence="1" id="KW-0472">Membrane</keyword>
<dbReference type="Proteomes" id="UP000813018">
    <property type="component" value="Unassembled WGS sequence"/>
</dbReference>
<keyword evidence="1" id="KW-1133">Transmembrane helix</keyword>
<accession>A0ABS7CY20</accession>
<feature type="transmembrane region" description="Helical" evidence="1">
    <location>
        <begin position="7"/>
        <end position="31"/>
    </location>
</feature>
<feature type="transmembrane region" description="Helical" evidence="1">
    <location>
        <begin position="43"/>
        <end position="62"/>
    </location>
</feature>
<keyword evidence="1" id="KW-0812">Transmembrane</keyword>
<evidence type="ECO:0008006" key="4">
    <source>
        <dbReference type="Google" id="ProtNLM"/>
    </source>
</evidence>
<dbReference type="EMBL" id="JAHYXK010000017">
    <property type="protein sequence ID" value="MBW7468700.1"/>
    <property type="molecule type" value="Genomic_DNA"/>
</dbReference>
<name>A0ABS7CY20_9BACT</name>
<evidence type="ECO:0000256" key="1">
    <source>
        <dbReference type="SAM" id="Phobius"/>
    </source>
</evidence>
<sequence length="136" mass="15232">MLTVNRSWVTAIVAVTYLLLALSTITKLLFIPYIEAKFEVLEIAGYGRLFGLVELVAFVLYLHPRTIGLGFVLLCSYFGGAIATDLHAPQYLYQPVTVLTLVFISTYLRRPSIYSDKLDAIHKTCCTVIALRKEAK</sequence>
<reference evidence="2 3" key="1">
    <citation type="journal article" date="2016" name="Int. J. Syst. Evol. Microbiol.">
        <title>Pontibacter aydingkolensis sp. nov., isolated from soil of a salt lake.</title>
        <authorList>
            <person name="Osman G."/>
            <person name="Zhang T."/>
            <person name="Lou K."/>
            <person name="Gao Y."/>
            <person name="Chang W."/>
            <person name="Lin Q."/>
            <person name="Yang H.M."/>
            <person name="Huo X.D."/>
            <person name="Wang N."/>
        </authorList>
    </citation>
    <scope>NUCLEOTIDE SEQUENCE [LARGE SCALE GENOMIC DNA]</scope>
    <source>
        <strain evidence="2 3">KACC 19255</strain>
    </source>
</reference>
<evidence type="ECO:0000313" key="3">
    <source>
        <dbReference type="Proteomes" id="UP000813018"/>
    </source>
</evidence>
<comment type="caution">
    <text evidence="2">The sequence shown here is derived from an EMBL/GenBank/DDBJ whole genome shotgun (WGS) entry which is preliminary data.</text>
</comment>
<organism evidence="2 3">
    <name type="scientific">Pontibacter aydingkolensis</name>
    <dbReference type="NCBI Taxonomy" id="1911536"/>
    <lineage>
        <taxon>Bacteria</taxon>
        <taxon>Pseudomonadati</taxon>
        <taxon>Bacteroidota</taxon>
        <taxon>Cytophagia</taxon>
        <taxon>Cytophagales</taxon>
        <taxon>Hymenobacteraceae</taxon>
        <taxon>Pontibacter</taxon>
    </lineage>
</organism>
<dbReference type="RefSeq" id="WP_219878569.1">
    <property type="nucleotide sequence ID" value="NZ_JAHYXK010000017.1"/>
</dbReference>
<gene>
    <name evidence="2" type="ORF">K0O23_16610</name>
</gene>
<evidence type="ECO:0000313" key="2">
    <source>
        <dbReference type="EMBL" id="MBW7468700.1"/>
    </source>
</evidence>
<keyword evidence="3" id="KW-1185">Reference proteome</keyword>